<gene>
    <name evidence="1" type="ORF">METZ01_LOCUS22162</name>
</gene>
<protein>
    <recommendedName>
        <fullName evidence="2">Methionine biosynthesis protein MetW</fullName>
    </recommendedName>
</protein>
<proteinExistence type="predicted"/>
<sequence>MDLGCGDGSILEALKLNKSVDGYGIEIDKENIQACLEKGLEVIEQNIDEGLTNFQDKSFDTVLVSQTIQVLKNPKQALEEITRIGHQSIIVIPNFGHWRSRLTVFLGGKMPVTETLPDKWYETQNIHLCTVADFENLCTELDITVEEKKILNAEGKVSSISSGWSNLLSSAVIYRLSR</sequence>
<dbReference type="Gene3D" id="3.40.50.150">
    <property type="entry name" value="Vaccinia Virus protein VP39"/>
    <property type="match status" value="1"/>
</dbReference>
<dbReference type="NCBIfam" id="TIGR02081">
    <property type="entry name" value="metW"/>
    <property type="match status" value="1"/>
</dbReference>
<dbReference type="EMBL" id="UINC01001059">
    <property type="protein sequence ID" value="SUZ69308.1"/>
    <property type="molecule type" value="Genomic_DNA"/>
</dbReference>
<dbReference type="InterPro" id="IPR010743">
    <property type="entry name" value="Methionine_synth_MetW"/>
</dbReference>
<dbReference type="Pfam" id="PF07021">
    <property type="entry name" value="MetW"/>
    <property type="match status" value="1"/>
</dbReference>
<name>A0A381PS55_9ZZZZ</name>
<dbReference type="AlphaFoldDB" id="A0A381PS55"/>
<dbReference type="SUPFAM" id="SSF53335">
    <property type="entry name" value="S-adenosyl-L-methionine-dependent methyltransferases"/>
    <property type="match status" value="1"/>
</dbReference>
<organism evidence="1">
    <name type="scientific">marine metagenome</name>
    <dbReference type="NCBI Taxonomy" id="408172"/>
    <lineage>
        <taxon>unclassified sequences</taxon>
        <taxon>metagenomes</taxon>
        <taxon>ecological metagenomes</taxon>
    </lineage>
</organism>
<reference evidence="1" key="1">
    <citation type="submission" date="2018-05" db="EMBL/GenBank/DDBJ databases">
        <authorList>
            <person name="Lanie J.A."/>
            <person name="Ng W.-L."/>
            <person name="Kazmierczak K.M."/>
            <person name="Andrzejewski T.M."/>
            <person name="Davidsen T.M."/>
            <person name="Wayne K.J."/>
            <person name="Tettelin H."/>
            <person name="Glass J.I."/>
            <person name="Rusch D."/>
            <person name="Podicherti R."/>
            <person name="Tsui H.-C.T."/>
            <person name="Winkler M.E."/>
        </authorList>
    </citation>
    <scope>NUCLEOTIDE SEQUENCE</scope>
</reference>
<dbReference type="InterPro" id="IPR029063">
    <property type="entry name" value="SAM-dependent_MTases_sf"/>
</dbReference>
<evidence type="ECO:0000313" key="1">
    <source>
        <dbReference type="EMBL" id="SUZ69308.1"/>
    </source>
</evidence>
<accession>A0A381PS55</accession>
<dbReference type="CDD" id="cd02440">
    <property type="entry name" value="AdoMet_MTases"/>
    <property type="match status" value="1"/>
</dbReference>
<evidence type="ECO:0008006" key="2">
    <source>
        <dbReference type="Google" id="ProtNLM"/>
    </source>
</evidence>